<accession>A0A8T0SNW2</accession>
<feature type="compositionally biased region" description="Polar residues" evidence="1">
    <location>
        <begin position="430"/>
        <end position="442"/>
    </location>
</feature>
<dbReference type="PANTHER" id="PTHR33170:SF22">
    <property type="entry name" value="OS10G0417100 PROTEIN"/>
    <property type="match status" value="1"/>
</dbReference>
<evidence type="ECO:0000313" key="3">
    <source>
        <dbReference type="Proteomes" id="UP000823388"/>
    </source>
</evidence>
<dbReference type="AlphaFoldDB" id="A0A8T0SNW2"/>
<reference evidence="2" key="1">
    <citation type="submission" date="2020-05" db="EMBL/GenBank/DDBJ databases">
        <title>WGS assembly of Panicum virgatum.</title>
        <authorList>
            <person name="Lovell J.T."/>
            <person name="Jenkins J."/>
            <person name="Shu S."/>
            <person name="Juenger T.E."/>
            <person name="Schmutz J."/>
        </authorList>
    </citation>
    <scope>NUCLEOTIDE SEQUENCE</scope>
    <source>
        <strain evidence="2">AP13</strain>
    </source>
</reference>
<feature type="region of interest" description="Disordered" evidence="1">
    <location>
        <begin position="1"/>
        <end position="86"/>
    </location>
</feature>
<keyword evidence="3" id="KW-1185">Reference proteome</keyword>
<dbReference type="PANTHER" id="PTHR33170">
    <property type="entry name" value="DUF4283 DOMAIN-CONTAINING PROTEIN-RELATED"/>
    <property type="match status" value="1"/>
</dbReference>
<feature type="region of interest" description="Disordered" evidence="1">
    <location>
        <begin position="333"/>
        <end position="452"/>
    </location>
</feature>
<proteinExistence type="predicted"/>
<feature type="compositionally biased region" description="Basic and acidic residues" evidence="1">
    <location>
        <begin position="14"/>
        <end position="36"/>
    </location>
</feature>
<feature type="compositionally biased region" description="Gly residues" evidence="1">
    <location>
        <begin position="443"/>
        <end position="452"/>
    </location>
</feature>
<feature type="compositionally biased region" description="Basic and acidic residues" evidence="1">
    <location>
        <begin position="48"/>
        <end position="86"/>
    </location>
</feature>
<name>A0A8T0SNW2_PANVG</name>
<protein>
    <recommendedName>
        <fullName evidence="4">DUF4283 domain-containing protein</fullName>
    </recommendedName>
</protein>
<organism evidence="2 3">
    <name type="scientific">Panicum virgatum</name>
    <name type="common">Blackwell switchgrass</name>
    <dbReference type="NCBI Taxonomy" id="38727"/>
    <lineage>
        <taxon>Eukaryota</taxon>
        <taxon>Viridiplantae</taxon>
        <taxon>Streptophyta</taxon>
        <taxon>Embryophyta</taxon>
        <taxon>Tracheophyta</taxon>
        <taxon>Spermatophyta</taxon>
        <taxon>Magnoliopsida</taxon>
        <taxon>Liliopsida</taxon>
        <taxon>Poales</taxon>
        <taxon>Poaceae</taxon>
        <taxon>PACMAD clade</taxon>
        <taxon>Panicoideae</taxon>
        <taxon>Panicodae</taxon>
        <taxon>Paniceae</taxon>
        <taxon>Panicinae</taxon>
        <taxon>Panicum</taxon>
        <taxon>Panicum sect. Hiantes</taxon>
    </lineage>
</organism>
<dbReference type="EMBL" id="CM029045">
    <property type="protein sequence ID" value="KAG2600330.1"/>
    <property type="molecule type" value="Genomic_DNA"/>
</dbReference>
<sequence>MNHPAGHQEAGGQHQDEGEHSEEGQLPERQDEKSSEEVGLDATLSHDSGVDKSRWGHREEMRSGRDSDESSKMAEKGDPSNLEKGKANIGEVMQGCSNCGMRNHSTEECTRRITCEICGYSNHHTYDCKREPLWNYGPELCTAQVDNQSFFFIDESIDRKVHKEKSSTAIITVIEGVATAKQIEAEFQHTTSSKMWRWSARNIAENKFTMQFPDAQMVQVYSNFKRLGLRDADAKIMVEPWSSSAGAKGELHHAWFRVKGIPVDQRSVKTIAKIGGLVGKVLAIDEKYRFRTDYVRINLACRDITQVPAVAESTLGLKIYDFFFEREVHGENATDPLRGGEMIGDPSNQSQHKKPRMDPGTNLDGAGYSGSTKSGMASWAGKPYAGSQSAPSKRALSPKALEWLQDKDKNLKIDSGKGASKEDDLGDISWGNSDDYSDSSLNTGGGNQLSAN</sequence>
<dbReference type="Proteomes" id="UP000823388">
    <property type="component" value="Chromosome 5K"/>
</dbReference>
<gene>
    <name evidence="2" type="ORF">PVAP13_5KG469300</name>
</gene>
<evidence type="ECO:0008006" key="4">
    <source>
        <dbReference type="Google" id="ProtNLM"/>
    </source>
</evidence>
<comment type="caution">
    <text evidence="2">The sequence shown here is derived from an EMBL/GenBank/DDBJ whole genome shotgun (WGS) entry which is preliminary data.</text>
</comment>
<evidence type="ECO:0000313" key="2">
    <source>
        <dbReference type="EMBL" id="KAG2600330.1"/>
    </source>
</evidence>
<feature type="compositionally biased region" description="Basic and acidic residues" evidence="1">
    <location>
        <begin position="404"/>
        <end position="423"/>
    </location>
</feature>
<evidence type="ECO:0000256" key="1">
    <source>
        <dbReference type="SAM" id="MobiDB-lite"/>
    </source>
</evidence>